<dbReference type="RefSeq" id="WP_344080253.1">
    <property type="nucleotide sequence ID" value="NZ_BAAALS010000010.1"/>
</dbReference>
<dbReference type="EMBL" id="BAAALS010000010">
    <property type="protein sequence ID" value="GAA1752423.1"/>
    <property type="molecule type" value="Genomic_DNA"/>
</dbReference>
<name>A0ABN2KBT4_9ACTN</name>
<sequence>MSAVLCCADPLAPGRVDPHFAAQAAAVREAGGTVALIDHDALLAGDAAGAVRRVPRDLGGAWYRGWMIPTARYGELCAALAARGVPMNVPVDDYRAAHELPGWHGAFAGLTPESVWTPWRPREVPDPGTVARLVAPLGGGPAVVKDYVKSRKYEWDEACYVPDLSDVAAATRVVARMVELQGDDLAGGIVVRRFERLARAEARVWWLDGAAVLTTAHPDTPAVAVAPDLTGVAAAVARLGRRFVTTDLALRDDGAWRVVEVGDAQVSDLPSGVDPAPLLGRLP</sequence>
<dbReference type="Proteomes" id="UP001500655">
    <property type="component" value="Unassembled WGS sequence"/>
</dbReference>
<proteinExistence type="predicted"/>
<dbReference type="InterPro" id="IPR025643">
    <property type="entry name" value="R2K_3"/>
</dbReference>
<evidence type="ECO:0000259" key="1">
    <source>
        <dbReference type="Pfam" id="PF14243"/>
    </source>
</evidence>
<gene>
    <name evidence="2" type="ORF">GCM10009681_24190</name>
</gene>
<organism evidence="2 3">
    <name type="scientific">Luedemannella helvata</name>
    <dbReference type="NCBI Taxonomy" id="349315"/>
    <lineage>
        <taxon>Bacteria</taxon>
        <taxon>Bacillati</taxon>
        <taxon>Actinomycetota</taxon>
        <taxon>Actinomycetes</taxon>
        <taxon>Micromonosporales</taxon>
        <taxon>Micromonosporaceae</taxon>
        <taxon>Luedemannella</taxon>
    </lineage>
</organism>
<comment type="caution">
    <text evidence="2">The sequence shown here is derived from an EMBL/GenBank/DDBJ whole genome shotgun (WGS) entry which is preliminary data.</text>
</comment>
<dbReference type="Pfam" id="PF14243">
    <property type="entry name" value="R2K_3"/>
    <property type="match status" value="1"/>
</dbReference>
<evidence type="ECO:0000313" key="2">
    <source>
        <dbReference type="EMBL" id="GAA1752423.1"/>
    </source>
</evidence>
<evidence type="ECO:0000313" key="3">
    <source>
        <dbReference type="Proteomes" id="UP001500655"/>
    </source>
</evidence>
<keyword evidence="3" id="KW-1185">Reference proteome</keyword>
<reference evidence="2 3" key="1">
    <citation type="journal article" date="2019" name="Int. J. Syst. Evol. Microbiol.">
        <title>The Global Catalogue of Microorganisms (GCM) 10K type strain sequencing project: providing services to taxonomists for standard genome sequencing and annotation.</title>
        <authorList>
            <consortium name="The Broad Institute Genomics Platform"/>
            <consortium name="The Broad Institute Genome Sequencing Center for Infectious Disease"/>
            <person name="Wu L."/>
            <person name="Ma J."/>
        </authorList>
    </citation>
    <scope>NUCLEOTIDE SEQUENCE [LARGE SCALE GENOMIC DNA]</scope>
    <source>
        <strain evidence="2 3">JCM 13249</strain>
    </source>
</reference>
<accession>A0ABN2KBT4</accession>
<protein>
    <recommendedName>
        <fullName evidence="1">ATP-grasp domain-containing protein</fullName>
    </recommendedName>
</protein>
<feature type="domain" description="ATP-grasp" evidence="1">
    <location>
        <begin position="137"/>
        <end position="277"/>
    </location>
</feature>